<dbReference type="PANTHER" id="PTHR43124:SF10">
    <property type="entry name" value="PURINE EFFLUX PUMP PBUE"/>
    <property type="match status" value="1"/>
</dbReference>
<feature type="transmembrane region" description="Helical" evidence="6">
    <location>
        <begin position="50"/>
        <end position="70"/>
    </location>
</feature>
<dbReference type="GO" id="GO:0022857">
    <property type="term" value="F:transmembrane transporter activity"/>
    <property type="evidence" value="ECO:0007669"/>
    <property type="project" value="InterPro"/>
</dbReference>
<accession>A0A5J6WKA2</accession>
<feature type="transmembrane region" description="Helical" evidence="6">
    <location>
        <begin position="379"/>
        <end position="399"/>
    </location>
</feature>
<gene>
    <name evidence="8" type="ORF">FR932_07230</name>
</gene>
<dbReference type="Proteomes" id="UP000327424">
    <property type="component" value="Chromosome"/>
</dbReference>
<dbReference type="InterPro" id="IPR020846">
    <property type="entry name" value="MFS_dom"/>
</dbReference>
<feature type="transmembrane region" description="Helical" evidence="6">
    <location>
        <begin position="256"/>
        <end position="276"/>
    </location>
</feature>
<evidence type="ECO:0000256" key="1">
    <source>
        <dbReference type="ARBA" id="ARBA00004651"/>
    </source>
</evidence>
<feature type="transmembrane region" description="Helical" evidence="6">
    <location>
        <begin position="220"/>
        <end position="244"/>
    </location>
</feature>
<dbReference type="InterPro" id="IPR011701">
    <property type="entry name" value="MFS"/>
</dbReference>
<dbReference type="RefSeq" id="WP_019440125.1">
    <property type="nucleotide sequence ID" value="NZ_ALOE01000006.1"/>
</dbReference>
<feature type="domain" description="Major facilitator superfamily (MFS) profile" evidence="7">
    <location>
        <begin position="15"/>
        <end position="404"/>
    </location>
</feature>
<proteinExistence type="predicted"/>
<dbReference type="Pfam" id="PF07690">
    <property type="entry name" value="MFS_1"/>
    <property type="match status" value="2"/>
</dbReference>
<name>A0A5J6WKA2_MORMI</name>
<evidence type="ECO:0000256" key="6">
    <source>
        <dbReference type="SAM" id="Phobius"/>
    </source>
</evidence>
<evidence type="ECO:0000256" key="2">
    <source>
        <dbReference type="ARBA" id="ARBA00022475"/>
    </source>
</evidence>
<comment type="subcellular location">
    <subcellularLocation>
        <location evidence="1">Cell membrane</location>
        <topology evidence="1">Multi-pass membrane protein</topology>
    </subcellularLocation>
</comment>
<feature type="transmembrane region" description="Helical" evidence="6">
    <location>
        <begin position="310"/>
        <end position="332"/>
    </location>
</feature>
<keyword evidence="2" id="KW-1003">Cell membrane</keyword>
<feature type="transmembrane region" description="Helical" evidence="6">
    <location>
        <begin position="169"/>
        <end position="191"/>
    </location>
</feature>
<feature type="transmembrane region" description="Helical" evidence="6">
    <location>
        <begin position="141"/>
        <end position="163"/>
    </location>
</feature>
<dbReference type="PANTHER" id="PTHR43124">
    <property type="entry name" value="PURINE EFFLUX PUMP PBUE"/>
    <property type="match status" value="1"/>
</dbReference>
<evidence type="ECO:0000313" key="8">
    <source>
        <dbReference type="EMBL" id="QFI37651.1"/>
    </source>
</evidence>
<dbReference type="AlphaFoldDB" id="A0A5J6WKA2"/>
<feature type="transmembrane region" description="Helical" evidence="6">
    <location>
        <begin position="110"/>
        <end position="129"/>
    </location>
</feature>
<keyword evidence="9" id="KW-1185">Reference proteome</keyword>
<dbReference type="KEGG" id="mmaa:FR932_07230"/>
<feature type="transmembrane region" description="Helical" evidence="6">
    <location>
        <begin position="288"/>
        <end position="304"/>
    </location>
</feature>
<evidence type="ECO:0000313" key="9">
    <source>
        <dbReference type="Proteomes" id="UP000327424"/>
    </source>
</evidence>
<dbReference type="InterPro" id="IPR050189">
    <property type="entry name" value="MFS_Efflux_Transporters"/>
</dbReference>
<dbReference type="InterPro" id="IPR036259">
    <property type="entry name" value="MFS_trans_sf"/>
</dbReference>
<keyword evidence="3 6" id="KW-0812">Transmembrane</keyword>
<dbReference type="SUPFAM" id="SSF103473">
    <property type="entry name" value="MFS general substrate transporter"/>
    <property type="match status" value="1"/>
</dbReference>
<dbReference type="GO" id="GO:0005886">
    <property type="term" value="C:plasma membrane"/>
    <property type="evidence" value="ECO:0007669"/>
    <property type="project" value="UniProtKB-SubCell"/>
</dbReference>
<reference evidence="8 9" key="1">
    <citation type="submission" date="2019-09" db="EMBL/GenBank/DDBJ databases">
        <title>Hybrid Assembly of the complete Genome of the Deep-Sea Bacterium Moritella marina from long Nanopore and Illumina reads.</title>
        <authorList>
            <person name="Magin S."/>
            <person name="Georgoulis A."/>
            <person name="Papadimitriou K."/>
            <person name="Iliakis G."/>
            <person name="Vorgias C.E."/>
        </authorList>
    </citation>
    <scope>NUCLEOTIDE SEQUENCE [LARGE SCALE GENOMIC DNA]</scope>
    <source>
        <strain evidence="8 9">MP-1</strain>
    </source>
</reference>
<feature type="transmembrane region" description="Helical" evidence="6">
    <location>
        <begin position="82"/>
        <end position="104"/>
    </location>
</feature>
<keyword evidence="4 6" id="KW-1133">Transmembrane helix</keyword>
<dbReference type="OrthoDB" id="6313884at2"/>
<evidence type="ECO:0000259" key="7">
    <source>
        <dbReference type="PROSITE" id="PS50850"/>
    </source>
</evidence>
<protein>
    <submittedName>
        <fullName evidence="8">MFS transporter</fullName>
    </submittedName>
</protein>
<evidence type="ECO:0000256" key="5">
    <source>
        <dbReference type="ARBA" id="ARBA00023136"/>
    </source>
</evidence>
<dbReference type="Gene3D" id="1.20.1250.20">
    <property type="entry name" value="MFS general substrate transporter like domains"/>
    <property type="match status" value="1"/>
</dbReference>
<keyword evidence="5 6" id="KW-0472">Membrane</keyword>
<sequence>MLTSSFSSPRLFTYNKYICFVIQFLIALDALIIVPFSSSMAIQANASASQSGYLTSAYALAAGITCLVIKGSQDIAREKNRVVFFLFGITVMTILTTIVEGFNLLVFTRALTGLFGGALAVVNFNYLLLISDRDNKKKNTAILLSTFPLALALGVPTIILISSGSGWQLGFQVVGGAFSIVTLIFTVLLMASFKQLRLLNHSLTEVKQTPTADTISNGKAMFLSAVVMFTAILSTFVVSTQYPVMLTINLNISEQLLSLCYTLSGLGSFIAIQYYARTKNRDFSLKKLIVLLSLIMVTTVGVGFKTVDIYSAATAFVIFIIVSSTRTIILITELVNALTPQDRVRMISLQNSLQHFAVGLGGALGSLLVTQGLDSNLDFTTMIYVAIVLIISTPGLFWIKTSMKGYKQAKDSRNLSID</sequence>
<feature type="transmembrane region" description="Helical" evidence="6">
    <location>
        <begin position="17"/>
        <end position="38"/>
    </location>
</feature>
<feature type="transmembrane region" description="Helical" evidence="6">
    <location>
        <begin position="353"/>
        <end position="373"/>
    </location>
</feature>
<dbReference type="PROSITE" id="PS50850">
    <property type="entry name" value="MFS"/>
    <property type="match status" value="1"/>
</dbReference>
<organism evidence="8 9">
    <name type="scientific">Moritella marina ATCC 15381</name>
    <dbReference type="NCBI Taxonomy" id="1202962"/>
    <lineage>
        <taxon>Bacteria</taxon>
        <taxon>Pseudomonadati</taxon>
        <taxon>Pseudomonadota</taxon>
        <taxon>Gammaproteobacteria</taxon>
        <taxon>Alteromonadales</taxon>
        <taxon>Moritellaceae</taxon>
        <taxon>Moritella</taxon>
    </lineage>
</organism>
<evidence type="ECO:0000256" key="3">
    <source>
        <dbReference type="ARBA" id="ARBA00022692"/>
    </source>
</evidence>
<dbReference type="EMBL" id="CP044399">
    <property type="protein sequence ID" value="QFI37651.1"/>
    <property type="molecule type" value="Genomic_DNA"/>
</dbReference>
<evidence type="ECO:0000256" key="4">
    <source>
        <dbReference type="ARBA" id="ARBA00022989"/>
    </source>
</evidence>